<dbReference type="SUPFAM" id="SSF81296">
    <property type="entry name" value="E set domains"/>
    <property type="match status" value="1"/>
</dbReference>
<evidence type="ECO:0000256" key="3">
    <source>
        <dbReference type="ARBA" id="ARBA00022729"/>
    </source>
</evidence>
<keyword evidence="6" id="KW-1133">Transmembrane helix</keyword>
<dbReference type="PANTHER" id="PTHR34820">
    <property type="entry name" value="INNER MEMBRANE PROTEIN YEBZ"/>
    <property type="match status" value="1"/>
</dbReference>
<evidence type="ECO:0000313" key="9">
    <source>
        <dbReference type="EMBL" id="GAA4285752.1"/>
    </source>
</evidence>
<keyword evidence="3 7" id="KW-0732">Signal</keyword>
<feature type="compositionally biased region" description="Low complexity" evidence="5">
    <location>
        <begin position="130"/>
        <end position="165"/>
    </location>
</feature>
<proteinExistence type="predicted"/>
<dbReference type="Gene3D" id="2.60.40.1220">
    <property type="match status" value="1"/>
</dbReference>
<dbReference type="InterPro" id="IPR032694">
    <property type="entry name" value="CopC/D"/>
</dbReference>
<dbReference type="PANTHER" id="PTHR34820:SF4">
    <property type="entry name" value="INNER MEMBRANE PROTEIN YEBZ"/>
    <property type="match status" value="1"/>
</dbReference>
<evidence type="ECO:0000256" key="7">
    <source>
        <dbReference type="SAM" id="SignalP"/>
    </source>
</evidence>
<dbReference type="InterPro" id="IPR007348">
    <property type="entry name" value="CopC_dom"/>
</dbReference>
<evidence type="ECO:0000259" key="8">
    <source>
        <dbReference type="Pfam" id="PF04234"/>
    </source>
</evidence>
<accession>A0ABP8EP73</accession>
<gene>
    <name evidence="9" type="ORF">GCM10022262_01110</name>
</gene>
<comment type="subcellular location">
    <subcellularLocation>
        <location evidence="1">Cell envelope</location>
    </subcellularLocation>
</comment>
<dbReference type="Proteomes" id="UP001499841">
    <property type="component" value="Unassembled WGS sequence"/>
</dbReference>
<evidence type="ECO:0000256" key="1">
    <source>
        <dbReference type="ARBA" id="ARBA00004196"/>
    </source>
</evidence>
<evidence type="ECO:0000313" key="10">
    <source>
        <dbReference type="Proteomes" id="UP001499841"/>
    </source>
</evidence>
<evidence type="ECO:0000256" key="2">
    <source>
        <dbReference type="ARBA" id="ARBA00022723"/>
    </source>
</evidence>
<dbReference type="InterPro" id="IPR014755">
    <property type="entry name" value="Cu-Rt/internalin_Ig-like"/>
</dbReference>
<dbReference type="RefSeq" id="WP_345036438.1">
    <property type="nucleotide sequence ID" value="NZ_BAABBA010000001.1"/>
</dbReference>
<dbReference type="Pfam" id="PF04234">
    <property type="entry name" value="CopC"/>
    <property type="match status" value="1"/>
</dbReference>
<reference evidence="10" key="1">
    <citation type="journal article" date="2019" name="Int. J. Syst. Evol. Microbiol.">
        <title>The Global Catalogue of Microorganisms (GCM) 10K type strain sequencing project: providing services to taxonomists for standard genome sequencing and annotation.</title>
        <authorList>
            <consortium name="The Broad Institute Genomics Platform"/>
            <consortium name="The Broad Institute Genome Sequencing Center for Infectious Disease"/>
            <person name="Wu L."/>
            <person name="Ma J."/>
        </authorList>
    </citation>
    <scope>NUCLEOTIDE SEQUENCE [LARGE SCALE GENOMIC DNA]</scope>
    <source>
        <strain evidence="10">JCM 17459</strain>
    </source>
</reference>
<keyword evidence="2" id="KW-0479">Metal-binding</keyword>
<feature type="region of interest" description="Disordered" evidence="5">
    <location>
        <begin position="126"/>
        <end position="171"/>
    </location>
</feature>
<dbReference type="EMBL" id="BAABBA010000001">
    <property type="protein sequence ID" value="GAA4285752.1"/>
    <property type="molecule type" value="Genomic_DNA"/>
</dbReference>
<organism evidence="9 10">
    <name type="scientific">Georgenia daeguensis</name>
    <dbReference type="NCBI Taxonomy" id="908355"/>
    <lineage>
        <taxon>Bacteria</taxon>
        <taxon>Bacillati</taxon>
        <taxon>Actinomycetota</taxon>
        <taxon>Actinomycetes</taxon>
        <taxon>Micrococcales</taxon>
        <taxon>Bogoriellaceae</taxon>
        <taxon>Georgenia</taxon>
    </lineage>
</organism>
<feature type="transmembrane region" description="Helical" evidence="6">
    <location>
        <begin position="178"/>
        <end position="199"/>
    </location>
</feature>
<keyword evidence="6" id="KW-0812">Transmembrane</keyword>
<dbReference type="InterPro" id="IPR014756">
    <property type="entry name" value="Ig_E-set"/>
</dbReference>
<feature type="chain" id="PRO_5046574371" description="CopC domain-containing protein" evidence="7">
    <location>
        <begin position="26"/>
        <end position="206"/>
    </location>
</feature>
<evidence type="ECO:0000256" key="4">
    <source>
        <dbReference type="ARBA" id="ARBA00023008"/>
    </source>
</evidence>
<protein>
    <recommendedName>
        <fullName evidence="8">CopC domain-containing protein</fullName>
    </recommendedName>
</protein>
<evidence type="ECO:0000256" key="6">
    <source>
        <dbReference type="SAM" id="Phobius"/>
    </source>
</evidence>
<feature type="domain" description="CopC" evidence="8">
    <location>
        <begin position="31"/>
        <end position="123"/>
    </location>
</feature>
<keyword evidence="4" id="KW-0186">Copper</keyword>
<name>A0ABP8EP73_9MICO</name>
<keyword evidence="6" id="KW-0472">Membrane</keyword>
<feature type="signal peptide" evidence="7">
    <location>
        <begin position="1"/>
        <end position="25"/>
    </location>
</feature>
<evidence type="ECO:0000256" key="5">
    <source>
        <dbReference type="SAM" id="MobiDB-lite"/>
    </source>
</evidence>
<sequence length="206" mass="20359">MSTSAARRALLLPLLTILLAVAVLAAPARAHDALTGSQPADGAQLEAAPDELVLTFNNGLLDSAQAVVVTDAAGATVAEGSPAIDGTTATLDLPDLAGGQYAVTWSVVSSDGHRIGGELSFSVAQPAPVTTSEPPAAPSQPAATASPDQLTTPDDATAPDATATADADEGVGGIPSGVPAWLVILMAVAVAGAVVALAVRRWRDQG</sequence>
<keyword evidence="10" id="KW-1185">Reference proteome</keyword>
<comment type="caution">
    <text evidence="9">The sequence shown here is derived from an EMBL/GenBank/DDBJ whole genome shotgun (WGS) entry which is preliminary data.</text>
</comment>